<dbReference type="EMBL" id="NJBO01000002">
    <property type="protein sequence ID" value="TKJ44031.1"/>
    <property type="molecule type" value="Genomic_DNA"/>
</dbReference>
<evidence type="ECO:0000256" key="2">
    <source>
        <dbReference type="ARBA" id="ARBA00007131"/>
    </source>
</evidence>
<dbReference type="InterPro" id="IPR029061">
    <property type="entry name" value="THDP-binding"/>
</dbReference>
<feature type="domain" description="Transketolase N-terminal" evidence="4">
    <location>
        <begin position="32"/>
        <end position="283"/>
    </location>
</feature>
<dbReference type="Pfam" id="PF00456">
    <property type="entry name" value="Transketolase_N"/>
    <property type="match status" value="1"/>
</dbReference>
<organism evidence="5 6">
    <name type="scientific">candidate division TA06 bacterium B3_TA06</name>
    <dbReference type="NCBI Taxonomy" id="2012487"/>
    <lineage>
        <taxon>Bacteria</taxon>
        <taxon>Bacteria division TA06</taxon>
    </lineage>
</organism>
<protein>
    <submittedName>
        <fullName evidence="5">Transketolase</fullName>
    </submittedName>
</protein>
<dbReference type="AlphaFoldDB" id="A0A532VA36"/>
<dbReference type="Gene3D" id="3.40.50.970">
    <property type="match status" value="1"/>
</dbReference>
<dbReference type="InterPro" id="IPR005474">
    <property type="entry name" value="Transketolase_N"/>
</dbReference>
<evidence type="ECO:0000313" key="6">
    <source>
        <dbReference type="Proteomes" id="UP000317778"/>
    </source>
</evidence>
<dbReference type="CDD" id="cd02012">
    <property type="entry name" value="TPP_TK"/>
    <property type="match status" value="1"/>
</dbReference>
<accession>A0A532VA36</accession>
<proteinExistence type="inferred from homology"/>
<dbReference type="PANTHER" id="PTHR47514">
    <property type="entry name" value="TRANSKETOLASE N-TERMINAL SECTION-RELATED"/>
    <property type="match status" value="1"/>
</dbReference>
<sequence>MEKEGFDFKPIQPPEELIGKLTAKARRLRKDVLVMLAKAGSGHTGGSLSAVDILTTLYYHVLRHRPHEPGWPDRDRFVLSKGHAAPSLYAVLADCGYFPAKHLKTLRRLGSPLQGHPCLCTPGVEICTGSLGHGLSLANGMALGLRIDRKDSRVYALLGDGECEEGEVWEAAMSSAHFKLSNLTAIVDKNRLQIDGPTSEVMNIDPLDEKFRSFGWQALVVDGHDFKQLLSAFRFAAQERRCPTVIIANTVKGKGVSFMENNLEFHGRAPTEEELKWALAELGE</sequence>
<comment type="caution">
    <text evidence="5">The sequence shown here is derived from an EMBL/GenBank/DDBJ whole genome shotgun (WGS) entry which is preliminary data.</text>
</comment>
<comment type="similarity">
    <text evidence="2">Belongs to the transketolase family.</text>
</comment>
<evidence type="ECO:0000256" key="3">
    <source>
        <dbReference type="ARBA" id="ARBA00023052"/>
    </source>
</evidence>
<name>A0A532VA36_UNCT6</name>
<keyword evidence="3" id="KW-0786">Thiamine pyrophosphate</keyword>
<evidence type="ECO:0000259" key="4">
    <source>
        <dbReference type="Pfam" id="PF00456"/>
    </source>
</evidence>
<gene>
    <name evidence="5" type="ORF">CEE36_02620</name>
</gene>
<evidence type="ECO:0000256" key="1">
    <source>
        <dbReference type="ARBA" id="ARBA00001964"/>
    </source>
</evidence>
<comment type="cofactor">
    <cofactor evidence="1">
        <name>thiamine diphosphate</name>
        <dbReference type="ChEBI" id="CHEBI:58937"/>
    </cofactor>
</comment>
<dbReference type="SUPFAM" id="SSF52518">
    <property type="entry name" value="Thiamin diphosphate-binding fold (THDP-binding)"/>
    <property type="match status" value="1"/>
</dbReference>
<dbReference type="Proteomes" id="UP000317778">
    <property type="component" value="Unassembled WGS sequence"/>
</dbReference>
<reference evidence="5 6" key="1">
    <citation type="submission" date="2017-06" db="EMBL/GenBank/DDBJ databases">
        <title>Novel microbial phyla capable of carbon fixation and sulfur reduction in deep-sea sediments.</title>
        <authorList>
            <person name="Huang J."/>
            <person name="Baker B."/>
            <person name="Wang Y."/>
        </authorList>
    </citation>
    <scope>NUCLEOTIDE SEQUENCE [LARGE SCALE GENOMIC DNA]</scope>
    <source>
        <strain evidence="5">B3_TA06</strain>
    </source>
</reference>
<evidence type="ECO:0000313" key="5">
    <source>
        <dbReference type="EMBL" id="TKJ44031.1"/>
    </source>
</evidence>
<dbReference type="PANTHER" id="PTHR47514:SF1">
    <property type="entry name" value="TRANSKETOLASE N-TERMINAL SECTION-RELATED"/>
    <property type="match status" value="1"/>
</dbReference>